<evidence type="ECO:0000256" key="1">
    <source>
        <dbReference type="ARBA" id="ARBA00022679"/>
    </source>
</evidence>
<evidence type="ECO:0000259" key="6">
    <source>
        <dbReference type="SMART" id="SM00983"/>
    </source>
</evidence>
<evidence type="ECO:0000313" key="7">
    <source>
        <dbReference type="EMBL" id="GCB28578.1"/>
    </source>
</evidence>
<dbReference type="SUPFAM" id="SSF63999">
    <property type="entry name" value="Thiamin pyrophosphokinase, catalytic domain"/>
    <property type="match status" value="1"/>
</dbReference>
<sequence length="212" mass="23262">MKVILFAGAEIRDYSFCESYMDGADAVICCDAGMRHAKALGIDPDYIVGDFDSTASEVLEYYKAKNIPIRQFPTRKNETDMELGIILALELGATDLVLFGGIGDRFDHTLANAHYLLSLLKKGVRARLVDDKNCVEVIDQHLTLHGKVGDLVSTLPLSMEVTGITLQGFSYPLTDATLTLDGDYIAVSNVLAEETATIDIKSGYLYVIRSRD</sequence>
<dbReference type="InterPro" id="IPR036759">
    <property type="entry name" value="TPK_catalytic_sf"/>
</dbReference>
<dbReference type="InterPro" id="IPR053149">
    <property type="entry name" value="TPK"/>
</dbReference>
<organism evidence="7 8">
    <name type="scientific">Anaerotignum faecicola</name>
    <dbReference type="NCBI Taxonomy" id="2358141"/>
    <lineage>
        <taxon>Bacteria</taxon>
        <taxon>Bacillati</taxon>
        <taxon>Bacillota</taxon>
        <taxon>Clostridia</taxon>
        <taxon>Lachnospirales</taxon>
        <taxon>Anaerotignaceae</taxon>
        <taxon>Anaerotignum</taxon>
    </lineage>
</organism>
<feature type="domain" description="Thiamin pyrophosphokinase thiamin-binding" evidence="6">
    <location>
        <begin position="146"/>
        <end position="206"/>
    </location>
</feature>
<reference evidence="7 8" key="1">
    <citation type="submission" date="2018-10" db="EMBL/GenBank/DDBJ databases">
        <title>Draft Genome Sequence of Anaerotignum sp. KCTC 15736.</title>
        <authorList>
            <person name="Choi S.H."/>
            <person name="Kim J.S."/>
            <person name="Kang S.W."/>
            <person name="Lee J.S."/>
            <person name="Park S.H."/>
        </authorList>
    </citation>
    <scope>NUCLEOTIDE SEQUENCE [LARGE SCALE GENOMIC DNA]</scope>
    <source>
        <strain evidence="7 8">KCTC 15736</strain>
    </source>
</reference>
<dbReference type="Gene3D" id="3.40.50.10240">
    <property type="entry name" value="Thiamin pyrophosphokinase, catalytic domain"/>
    <property type="match status" value="1"/>
</dbReference>
<evidence type="ECO:0000313" key="8">
    <source>
        <dbReference type="Proteomes" id="UP000287361"/>
    </source>
</evidence>
<dbReference type="GO" id="GO:0009229">
    <property type="term" value="P:thiamine diphosphate biosynthetic process"/>
    <property type="evidence" value="ECO:0007669"/>
    <property type="project" value="InterPro"/>
</dbReference>
<dbReference type="SMART" id="SM00983">
    <property type="entry name" value="TPK_B1_binding"/>
    <property type="match status" value="1"/>
</dbReference>
<dbReference type="CDD" id="cd07995">
    <property type="entry name" value="TPK"/>
    <property type="match status" value="1"/>
</dbReference>
<dbReference type="GO" id="GO:0030975">
    <property type="term" value="F:thiamine binding"/>
    <property type="evidence" value="ECO:0007669"/>
    <property type="project" value="InterPro"/>
</dbReference>
<keyword evidence="3 7" id="KW-0418">Kinase</keyword>
<accession>A0A401LAL9</accession>
<keyword evidence="1" id="KW-0808">Transferase</keyword>
<dbReference type="Pfam" id="PF04265">
    <property type="entry name" value="TPK_B1_binding"/>
    <property type="match status" value="1"/>
</dbReference>
<evidence type="ECO:0000256" key="4">
    <source>
        <dbReference type="ARBA" id="ARBA00022840"/>
    </source>
</evidence>
<protein>
    <recommendedName>
        <fullName evidence="5">Thiamine diphosphokinase</fullName>
        <ecNumber evidence="5">2.7.6.2</ecNumber>
    </recommendedName>
</protein>
<dbReference type="EMBL" id="BHVZ01000001">
    <property type="protein sequence ID" value="GCB28578.1"/>
    <property type="molecule type" value="Genomic_DNA"/>
</dbReference>
<dbReference type="Proteomes" id="UP000287361">
    <property type="component" value="Unassembled WGS sequence"/>
</dbReference>
<keyword evidence="4" id="KW-0067">ATP-binding</keyword>
<dbReference type="GO" id="GO:0004788">
    <property type="term" value="F:thiamine diphosphokinase activity"/>
    <property type="evidence" value="ECO:0007669"/>
    <property type="project" value="UniProtKB-UniRule"/>
</dbReference>
<keyword evidence="2" id="KW-0547">Nucleotide-binding</keyword>
<dbReference type="InterPro" id="IPR036371">
    <property type="entry name" value="TPK_B1-bd_sf"/>
</dbReference>
<dbReference type="PANTHER" id="PTHR41299:SF1">
    <property type="entry name" value="THIAMINE PYROPHOSPHOKINASE"/>
    <property type="match status" value="1"/>
</dbReference>
<dbReference type="OrthoDB" id="9804377at2"/>
<gene>
    <name evidence="7" type="primary">thiN</name>
    <name evidence="7" type="ORF">KGMB03357_02390</name>
</gene>
<evidence type="ECO:0000256" key="2">
    <source>
        <dbReference type="ARBA" id="ARBA00022741"/>
    </source>
</evidence>
<dbReference type="PANTHER" id="PTHR41299">
    <property type="entry name" value="THIAMINE PYROPHOSPHOKINASE"/>
    <property type="match status" value="1"/>
</dbReference>
<dbReference type="GO" id="GO:0005524">
    <property type="term" value="F:ATP binding"/>
    <property type="evidence" value="ECO:0007669"/>
    <property type="project" value="UniProtKB-KW"/>
</dbReference>
<keyword evidence="8" id="KW-1185">Reference proteome</keyword>
<dbReference type="GO" id="GO:0016301">
    <property type="term" value="F:kinase activity"/>
    <property type="evidence" value="ECO:0007669"/>
    <property type="project" value="UniProtKB-KW"/>
</dbReference>
<dbReference type="NCBIfam" id="TIGR01378">
    <property type="entry name" value="thi_PPkinase"/>
    <property type="match status" value="1"/>
</dbReference>
<dbReference type="SUPFAM" id="SSF63862">
    <property type="entry name" value="Thiamin pyrophosphokinase, substrate-binding domain"/>
    <property type="match status" value="1"/>
</dbReference>
<evidence type="ECO:0000256" key="3">
    <source>
        <dbReference type="ARBA" id="ARBA00022777"/>
    </source>
</evidence>
<dbReference type="AlphaFoldDB" id="A0A401LAL9"/>
<dbReference type="InterPro" id="IPR006282">
    <property type="entry name" value="Thi_PPkinase"/>
</dbReference>
<name>A0A401LAL9_9FIRM</name>
<dbReference type="InterPro" id="IPR007373">
    <property type="entry name" value="Thiamin_PyroPKinase_B1-bd"/>
</dbReference>
<dbReference type="GO" id="GO:0006772">
    <property type="term" value="P:thiamine metabolic process"/>
    <property type="evidence" value="ECO:0007669"/>
    <property type="project" value="UniProtKB-UniRule"/>
</dbReference>
<dbReference type="Pfam" id="PF04263">
    <property type="entry name" value="TPK_catalytic"/>
    <property type="match status" value="1"/>
</dbReference>
<comment type="caution">
    <text evidence="7">The sequence shown here is derived from an EMBL/GenBank/DDBJ whole genome shotgun (WGS) entry which is preliminary data.</text>
</comment>
<dbReference type="EC" id="2.7.6.2" evidence="5"/>
<dbReference type="InterPro" id="IPR007371">
    <property type="entry name" value="TPK_catalytic"/>
</dbReference>
<evidence type="ECO:0000256" key="5">
    <source>
        <dbReference type="NCBIfam" id="TIGR01378"/>
    </source>
</evidence>
<proteinExistence type="predicted"/>